<feature type="compositionally biased region" description="Polar residues" evidence="12">
    <location>
        <begin position="867"/>
        <end position="890"/>
    </location>
</feature>
<dbReference type="Gene3D" id="3.40.50.10810">
    <property type="entry name" value="Tandem AAA-ATPase domain"/>
    <property type="match status" value="1"/>
</dbReference>
<evidence type="ECO:0000256" key="12">
    <source>
        <dbReference type="SAM" id="MobiDB-lite"/>
    </source>
</evidence>
<feature type="compositionally biased region" description="Basic residues" evidence="12">
    <location>
        <begin position="170"/>
        <end position="179"/>
    </location>
</feature>
<keyword evidence="11" id="KW-0539">Nucleus</keyword>
<accession>A0A0H2RNQ4</accession>
<dbReference type="Pfam" id="PF00176">
    <property type="entry name" value="SNF2-rel_dom"/>
    <property type="match status" value="1"/>
</dbReference>
<dbReference type="GO" id="GO:0000812">
    <property type="term" value="C:Swr1 complex"/>
    <property type="evidence" value="ECO:0007669"/>
    <property type="project" value="TreeGrafter"/>
</dbReference>
<dbReference type="GO" id="GO:0042393">
    <property type="term" value="F:histone binding"/>
    <property type="evidence" value="ECO:0007669"/>
    <property type="project" value="TreeGrafter"/>
</dbReference>
<keyword evidence="10" id="KW-0010">Activator</keyword>
<dbReference type="InterPro" id="IPR001650">
    <property type="entry name" value="Helicase_C-like"/>
</dbReference>
<dbReference type="Proteomes" id="UP000053477">
    <property type="component" value="Unassembled WGS sequence"/>
</dbReference>
<feature type="region of interest" description="Disordered" evidence="12">
    <location>
        <begin position="564"/>
        <end position="693"/>
    </location>
</feature>
<evidence type="ECO:0000256" key="1">
    <source>
        <dbReference type="ARBA" id="ARBA00004123"/>
    </source>
</evidence>
<evidence type="ECO:0000313" key="15">
    <source>
        <dbReference type="EMBL" id="KLO11093.1"/>
    </source>
</evidence>
<feature type="compositionally biased region" description="Acidic residues" evidence="12">
    <location>
        <begin position="589"/>
        <end position="609"/>
    </location>
</feature>
<evidence type="ECO:0000256" key="4">
    <source>
        <dbReference type="ARBA" id="ARBA00022741"/>
    </source>
</evidence>
<feature type="region of interest" description="Disordered" evidence="12">
    <location>
        <begin position="709"/>
        <end position="728"/>
    </location>
</feature>
<dbReference type="InterPro" id="IPR000330">
    <property type="entry name" value="SNF2_N"/>
</dbReference>
<dbReference type="GO" id="GO:0003678">
    <property type="term" value="F:DNA helicase activity"/>
    <property type="evidence" value="ECO:0007669"/>
    <property type="project" value="UniProtKB-EC"/>
</dbReference>
<dbReference type="InterPro" id="IPR050520">
    <property type="entry name" value="INO80/SWR1_helicase"/>
</dbReference>
<feature type="compositionally biased region" description="Acidic residues" evidence="12">
    <location>
        <begin position="631"/>
        <end position="645"/>
    </location>
</feature>
<keyword evidence="16" id="KW-1185">Reference proteome</keyword>
<keyword evidence="5" id="KW-0378">Hydrolase</keyword>
<evidence type="ECO:0000259" key="13">
    <source>
        <dbReference type="PROSITE" id="PS51192"/>
    </source>
</evidence>
<dbReference type="FunCoup" id="A0A0H2RNQ4">
    <property type="interactions" value="446"/>
</dbReference>
<feature type="region of interest" description="Disordered" evidence="12">
    <location>
        <begin position="1690"/>
        <end position="1742"/>
    </location>
</feature>
<feature type="region of interest" description="Disordered" evidence="12">
    <location>
        <begin position="215"/>
        <end position="234"/>
    </location>
</feature>
<evidence type="ECO:0000256" key="2">
    <source>
        <dbReference type="ARBA" id="ARBA00009220"/>
    </source>
</evidence>
<dbReference type="InterPro" id="IPR027417">
    <property type="entry name" value="P-loop_NTPase"/>
</dbReference>
<feature type="compositionally biased region" description="Polar residues" evidence="12">
    <location>
        <begin position="152"/>
        <end position="164"/>
    </location>
</feature>
<name>A0A0H2RNQ4_9AGAM</name>
<evidence type="ECO:0000256" key="11">
    <source>
        <dbReference type="ARBA" id="ARBA00023242"/>
    </source>
</evidence>
<keyword evidence="8" id="KW-0156">Chromatin regulator</keyword>
<protein>
    <recommendedName>
        <fullName evidence="3">DNA helicase</fullName>
        <ecNumber evidence="3">3.6.4.12</ecNumber>
    </recommendedName>
</protein>
<dbReference type="PROSITE" id="PS51192">
    <property type="entry name" value="HELICASE_ATP_BIND_1"/>
    <property type="match status" value="1"/>
</dbReference>
<evidence type="ECO:0000256" key="9">
    <source>
        <dbReference type="ARBA" id="ARBA00023125"/>
    </source>
</evidence>
<reference evidence="15 16" key="1">
    <citation type="submission" date="2015-04" db="EMBL/GenBank/DDBJ databases">
        <title>Complete genome sequence of Schizopora paradoxa KUC8140, a cosmopolitan wood degrader in East Asia.</title>
        <authorList>
            <consortium name="DOE Joint Genome Institute"/>
            <person name="Min B."/>
            <person name="Park H."/>
            <person name="Jang Y."/>
            <person name="Kim J.-J."/>
            <person name="Kim K.H."/>
            <person name="Pangilinan J."/>
            <person name="Lipzen A."/>
            <person name="Riley R."/>
            <person name="Grigoriev I.V."/>
            <person name="Spatafora J.W."/>
            <person name="Choi I.-G."/>
        </authorList>
    </citation>
    <scope>NUCLEOTIDE SEQUENCE [LARGE SCALE GENOMIC DNA]</scope>
    <source>
        <strain evidence="15 16">KUC8140</strain>
    </source>
</reference>
<comment type="subcellular location">
    <subcellularLocation>
        <location evidence="1">Nucleus</location>
    </subcellularLocation>
</comment>
<dbReference type="PROSITE" id="PS51194">
    <property type="entry name" value="HELICASE_CTER"/>
    <property type="match status" value="1"/>
</dbReference>
<dbReference type="InterPro" id="IPR038718">
    <property type="entry name" value="SNF2-like_sf"/>
</dbReference>
<feature type="compositionally biased region" description="Polar residues" evidence="12">
    <location>
        <begin position="836"/>
        <end position="854"/>
    </location>
</feature>
<keyword evidence="7" id="KW-0067">ATP-binding</keyword>
<feature type="compositionally biased region" description="Low complexity" evidence="12">
    <location>
        <begin position="111"/>
        <end position="127"/>
    </location>
</feature>
<gene>
    <name evidence="15" type="ORF">SCHPADRAFT_942349</name>
</gene>
<evidence type="ECO:0000256" key="7">
    <source>
        <dbReference type="ARBA" id="ARBA00022840"/>
    </source>
</evidence>
<dbReference type="SMART" id="SM00487">
    <property type="entry name" value="DEXDc"/>
    <property type="match status" value="1"/>
</dbReference>
<dbReference type="PANTHER" id="PTHR45685:SF1">
    <property type="entry name" value="HELICASE SRCAP"/>
    <property type="match status" value="1"/>
</dbReference>
<dbReference type="GO" id="GO:0006338">
    <property type="term" value="P:chromatin remodeling"/>
    <property type="evidence" value="ECO:0007669"/>
    <property type="project" value="TreeGrafter"/>
</dbReference>
<feature type="region of interest" description="Disordered" evidence="12">
    <location>
        <begin position="104"/>
        <end position="198"/>
    </location>
</feature>
<keyword evidence="4" id="KW-0547">Nucleotide-binding</keyword>
<dbReference type="SUPFAM" id="SSF52540">
    <property type="entry name" value="P-loop containing nucleoside triphosphate hydrolases"/>
    <property type="match status" value="2"/>
</dbReference>
<dbReference type="InterPro" id="IPR049730">
    <property type="entry name" value="SNF2/RAD54-like_C"/>
</dbReference>
<dbReference type="Gene3D" id="3.40.50.300">
    <property type="entry name" value="P-loop containing nucleotide triphosphate hydrolases"/>
    <property type="match status" value="1"/>
</dbReference>
<feature type="domain" description="Helicase C-terminal" evidence="14">
    <location>
        <begin position="1492"/>
        <end position="1645"/>
    </location>
</feature>
<feature type="compositionally biased region" description="Low complexity" evidence="12">
    <location>
        <begin position="564"/>
        <end position="577"/>
    </location>
</feature>
<feature type="compositionally biased region" description="Acidic residues" evidence="12">
    <location>
        <begin position="1723"/>
        <end position="1740"/>
    </location>
</feature>
<feature type="compositionally biased region" description="Basic and acidic residues" evidence="12">
    <location>
        <begin position="670"/>
        <end position="680"/>
    </location>
</feature>
<feature type="compositionally biased region" description="Low complexity" evidence="12">
    <location>
        <begin position="277"/>
        <end position="288"/>
    </location>
</feature>
<evidence type="ECO:0000256" key="10">
    <source>
        <dbReference type="ARBA" id="ARBA00023159"/>
    </source>
</evidence>
<dbReference type="CDD" id="cd18793">
    <property type="entry name" value="SF2_C_SNF"/>
    <property type="match status" value="1"/>
</dbReference>
<dbReference type="GO" id="GO:0016887">
    <property type="term" value="F:ATP hydrolysis activity"/>
    <property type="evidence" value="ECO:0007669"/>
    <property type="project" value="TreeGrafter"/>
</dbReference>
<feature type="region of interest" description="Disordered" evidence="12">
    <location>
        <begin position="818"/>
        <end position="907"/>
    </location>
</feature>
<evidence type="ECO:0000256" key="8">
    <source>
        <dbReference type="ARBA" id="ARBA00022853"/>
    </source>
</evidence>
<feature type="domain" description="Helicase ATP-binding" evidence="13">
    <location>
        <begin position="974"/>
        <end position="1139"/>
    </location>
</feature>
<evidence type="ECO:0000313" key="16">
    <source>
        <dbReference type="Proteomes" id="UP000053477"/>
    </source>
</evidence>
<dbReference type="PANTHER" id="PTHR45685">
    <property type="entry name" value="HELICASE SRCAP-RELATED"/>
    <property type="match status" value="1"/>
</dbReference>
<evidence type="ECO:0000259" key="14">
    <source>
        <dbReference type="PROSITE" id="PS51194"/>
    </source>
</evidence>
<comment type="similarity">
    <text evidence="2">Belongs to the SNF2/RAD54 helicase family. SWR1 subfamily.</text>
</comment>
<dbReference type="OrthoDB" id="372624at2759"/>
<evidence type="ECO:0000256" key="6">
    <source>
        <dbReference type="ARBA" id="ARBA00022806"/>
    </source>
</evidence>
<dbReference type="GO" id="GO:0003677">
    <property type="term" value="F:DNA binding"/>
    <property type="evidence" value="ECO:0007669"/>
    <property type="project" value="UniProtKB-KW"/>
</dbReference>
<feature type="compositionally biased region" description="Polar residues" evidence="12">
    <location>
        <begin position="267"/>
        <end position="276"/>
    </location>
</feature>
<dbReference type="Pfam" id="PF00271">
    <property type="entry name" value="Helicase_C"/>
    <property type="match status" value="1"/>
</dbReference>
<dbReference type="FunFam" id="3.40.50.10810:FF:000005">
    <property type="entry name" value="Photoperiod-independent early flowering 1"/>
    <property type="match status" value="1"/>
</dbReference>
<keyword evidence="9" id="KW-0238">DNA-binding</keyword>
<dbReference type="EMBL" id="KQ086009">
    <property type="protein sequence ID" value="KLO11093.1"/>
    <property type="molecule type" value="Genomic_DNA"/>
</dbReference>
<evidence type="ECO:0000256" key="5">
    <source>
        <dbReference type="ARBA" id="ARBA00022801"/>
    </source>
</evidence>
<dbReference type="STRING" id="27342.A0A0H2RNQ4"/>
<dbReference type="EC" id="3.6.4.12" evidence="3"/>
<proteinExistence type="inferred from homology"/>
<sequence length="1763" mass="198508">MPRGVRAKALEDRSAPNGSIFGDPVVGAISDEGVDPRIRAEREALVSSKQRELEGVVRTHDSLIRELFHLEKFVSLTYFDPAISQNDQSAVFLQWKERHDLFSNTTSESVSARQTRRAQTQRLSTLTKAREVPIASSSKLPKESGNRRHASSSDVQASISTNLNGVKASKTPKRLLGKGKQKESISDDDEPSVGLVVTSGTRKKRRKLFVEENGVADDLSSPHPSSPLPSGRSIWRDLSAPAYTLEPSPSFSTKKPRRKYRDDRGETTNLYQHTPESSTPLRTTITIPPRSPAKLPETPNHPPRPTVGGKTVAGKTVAGYNSKVAATPAPLRSKPSIKRIKLLVREPPPLISHPGQRPPAPRFGKSLPAYLASYTLVDDREYDSTSMEKYAIKEARLRNKIASLKKAGRLDLNADSALALRGMMDRDARSASTAYKERERPTDVWSSVVQSVVQTVAHQKHSKNWTGRQTCAYIASRIRAYWDNEATKEGKAKALEEKRIRALAKSTLKLVNGEWKKAVFYVREQDRLLVEAEQKRIGTQHLDAILSQSGQILEAQHLNMLQSGLSRQRSGSGSVSDDTSDEDSQRESGEEDSDGEDSMGEEAAAEESSDGVSELGDVDSSALLQWPDSQALDEGETPSELEVGEENQSMVYAQEEEEEEEDAMDEDDVREIHRFEDDHSSVGTEQAFDTRNFFDRDSLYSDKDADALSNDVEESAHPFHSPRPFGSFLDQERDDIALMTDEILDVAPTPSTVTNGLQTPPVADFRPLSNGFSPRGPGSLDLNGELNSLKHGSQIEPASLDGIPELVVKNPTNKSFTNSIVSGKSPAQEPAAVPSIDSQTTSGYGSNDRNQTLDSGIDMPESADETAPTQAQKVRTVSEQAGADSSNLQSIHEKEEEEESVEHTDSPAQMVETGHDELANDQVPEVDEHWEVPDHLRPFAVARVDWHAEDKLKPPLLLRGNLRPYQQSGLEWLATLHIKEMNGILADEMGLGKTIQTISMLAHLACDRGIWGPHLIIVPTSVLLNWEMEFKKFLPGFKILSYHGTTKRRKELRQGWNSKYAFNVCVTSYSLASRDAHIFRRKAWYYMILDEAHMIKNFKSQRWNTLLLFKSVRRLLLTGTPLQNNLTELWSLLKFLMSGTEFANLKEFGDWFSNPLEKAIEQGNVFDEEVQQRVTKLHTVLRPYLLRRLKSDVEKELPSKYEHLILCRLSKRQRFLYDEFMARADTRSDLNSGQYHRIANILMQLRKVCNHPDLFEIRPVVTSFAMPRAAIADFEIKELLIRRRFLDDHDASSDMNLDALNLRFTPYADQSKQTFMSGKLLRENLTTQILSLDVGEPPPHDTRTIAGFRRWMEYQHRVEERDGMCHLSYVNGLRCDRKPVVGLETLQAVRRFYRSPTLQFFGEGDRDRGEPLSILVRPLSERTEYLHSVVEKFAFATPPVVAMDMPDIALREVPETTLQDCSLGFDDALHHAAVKLQIAFPDTSLLQYDCGKLQELARLLRERHAGGHRVLIFTQMTKILDILEIFLNHHGYLYLRLDGATKIEDRQYITERFNVDERVFAFIASSRSGGVGINLTGADTVIFYDSDFNPQMDRQCEDRAHRIGQIRDVHIYRFISQYTVEEAMLRKANQKRHLDKIVIQQGEFDWRTFFGADDDGEPASSTALQKALVEFEDFEDAHAAKVAANEEAALRGEDQQDFQDLDQPASHEGSVTPTIEQPPVNDDALDVDNDVLDEPDDEEGGTITDYMVSFVKSDPLHFSDWKL</sequence>
<dbReference type="InParanoid" id="A0A0H2RNQ4"/>
<dbReference type="GO" id="GO:0005524">
    <property type="term" value="F:ATP binding"/>
    <property type="evidence" value="ECO:0007669"/>
    <property type="project" value="UniProtKB-KW"/>
</dbReference>
<feature type="region of interest" description="Disordered" evidence="12">
    <location>
        <begin position="243"/>
        <end position="312"/>
    </location>
</feature>
<dbReference type="InterPro" id="IPR014001">
    <property type="entry name" value="Helicase_ATP-bd"/>
</dbReference>
<feature type="compositionally biased region" description="Acidic residues" evidence="12">
    <location>
        <begin position="654"/>
        <end position="669"/>
    </location>
</feature>
<dbReference type="SMART" id="SM00490">
    <property type="entry name" value="HELICc"/>
    <property type="match status" value="1"/>
</dbReference>
<organism evidence="15 16">
    <name type="scientific">Schizopora paradoxa</name>
    <dbReference type="NCBI Taxonomy" id="27342"/>
    <lineage>
        <taxon>Eukaryota</taxon>
        <taxon>Fungi</taxon>
        <taxon>Dikarya</taxon>
        <taxon>Basidiomycota</taxon>
        <taxon>Agaricomycotina</taxon>
        <taxon>Agaricomycetes</taxon>
        <taxon>Hymenochaetales</taxon>
        <taxon>Schizoporaceae</taxon>
        <taxon>Schizopora</taxon>
    </lineage>
</organism>
<keyword evidence="6" id="KW-0347">Helicase</keyword>
<evidence type="ECO:0000256" key="3">
    <source>
        <dbReference type="ARBA" id="ARBA00012551"/>
    </source>
</evidence>